<name>A0ACC2SUP6_9FUNG</name>
<evidence type="ECO:0000313" key="2">
    <source>
        <dbReference type="Proteomes" id="UP001165960"/>
    </source>
</evidence>
<reference evidence="1" key="1">
    <citation type="submission" date="2022-04" db="EMBL/GenBank/DDBJ databases">
        <title>Genome of the entomopathogenic fungus Entomophthora muscae.</title>
        <authorList>
            <person name="Elya C."/>
            <person name="Lovett B.R."/>
            <person name="Lee E."/>
            <person name="Macias A.M."/>
            <person name="Hajek A.E."/>
            <person name="De Bivort B.L."/>
            <person name="Kasson M.T."/>
            <person name="De Fine Licht H.H."/>
            <person name="Stajich J.E."/>
        </authorList>
    </citation>
    <scope>NUCLEOTIDE SEQUENCE</scope>
    <source>
        <strain evidence="1">Berkeley</strain>
    </source>
</reference>
<dbReference type="Proteomes" id="UP001165960">
    <property type="component" value="Unassembled WGS sequence"/>
</dbReference>
<sequence length="103" mass="11588">MGSFLVTRYDFHPTALDSVWFSPGYQAGGPGFWRKRASMPVSFGGNLEPQVRRIRVSGKDMVQIARFWESRSGQIPGQSHSPVKGRLYKVWILNDSGYDPLGL</sequence>
<protein>
    <submittedName>
        <fullName evidence="1">Uncharacterized protein</fullName>
    </submittedName>
</protein>
<dbReference type="EMBL" id="QTSX02004313">
    <property type="protein sequence ID" value="KAJ9065999.1"/>
    <property type="molecule type" value="Genomic_DNA"/>
</dbReference>
<accession>A0ACC2SUP6</accession>
<comment type="caution">
    <text evidence="1">The sequence shown here is derived from an EMBL/GenBank/DDBJ whole genome shotgun (WGS) entry which is preliminary data.</text>
</comment>
<organism evidence="1 2">
    <name type="scientific">Entomophthora muscae</name>
    <dbReference type="NCBI Taxonomy" id="34485"/>
    <lineage>
        <taxon>Eukaryota</taxon>
        <taxon>Fungi</taxon>
        <taxon>Fungi incertae sedis</taxon>
        <taxon>Zoopagomycota</taxon>
        <taxon>Entomophthoromycotina</taxon>
        <taxon>Entomophthoromycetes</taxon>
        <taxon>Entomophthorales</taxon>
        <taxon>Entomophthoraceae</taxon>
        <taxon>Entomophthora</taxon>
    </lineage>
</organism>
<proteinExistence type="predicted"/>
<evidence type="ECO:0000313" key="1">
    <source>
        <dbReference type="EMBL" id="KAJ9065999.1"/>
    </source>
</evidence>
<gene>
    <name evidence="1" type="ORF">DSO57_1014056</name>
</gene>
<keyword evidence="2" id="KW-1185">Reference proteome</keyword>